<dbReference type="KEGG" id="fcy:FRACYDRAFT_184520"/>
<feature type="domain" description="JmjC" evidence="7">
    <location>
        <begin position="149"/>
        <end position="317"/>
    </location>
</feature>
<proteinExistence type="predicted"/>
<keyword evidence="3" id="KW-0408">Iron</keyword>
<dbReference type="GO" id="GO:0016491">
    <property type="term" value="F:oxidoreductase activity"/>
    <property type="evidence" value="ECO:0007669"/>
    <property type="project" value="UniProtKB-KW"/>
</dbReference>
<dbReference type="SMART" id="SM00558">
    <property type="entry name" value="JmjC"/>
    <property type="match status" value="1"/>
</dbReference>
<dbReference type="EMBL" id="KV784357">
    <property type="protein sequence ID" value="OEU17834.1"/>
    <property type="molecule type" value="Genomic_DNA"/>
</dbReference>
<evidence type="ECO:0000256" key="1">
    <source>
        <dbReference type="ARBA" id="ARBA00022723"/>
    </source>
</evidence>
<keyword evidence="4" id="KW-0805">Transcription regulation</keyword>
<dbReference type="OrthoDB" id="5876800at2759"/>
<evidence type="ECO:0000259" key="7">
    <source>
        <dbReference type="PROSITE" id="PS51184"/>
    </source>
</evidence>
<keyword evidence="9" id="KW-1185">Reference proteome</keyword>
<dbReference type="InterPro" id="IPR003347">
    <property type="entry name" value="JmjC_dom"/>
</dbReference>
<evidence type="ECO:0000256" key="5">
    <source>
        <dbReference type="ARBA" id="ARBA00023163"/>
    </source>
</evidence>
<sequence length="346" mass="39585">MKIPKGKNSIKRNKAGTAIKKRKKKIISTTTTNNCTTTDDHDNGDDEISKITTTTAEQVTTPFSVRDVADVVGYNSPVQMIDVVDQSNTADEWTFGDLVEYFEDETRLKQQQQQLQSIMTTTTDNNEKQILEKALHPPKTILNQISYEFSGTPLHKMVRSPTFVREIDWIDIAWPDEKKPQHINDTNNTKEYPVVQYYCLTSAAGSYTDFHIDFGGSSVWYHVVRGQKVFVVSPPTRENLNVYEEWLCRSDQAEIFLPDLMKERSCPDVHSYSSKTLFIPSGWIHAVYTPVDSLVFGGNFIHGLDMQMQLSINTLETRTSVLDIYRFPHFGALQMYAGGMYLRRLR</sequence>
<feature type="region of interest" description="Disordered" evidence="6">
    <location>
        <begin position="1"/>
        <end position="23"/>
    </location>
</feature>
<gene>
    <name evidence="8" type="ORF">FRACYDRAFT_184520</name>
</gene>
<evidence type="ECO:0000313" key="8">
    <source>
        <dbReference type="EMBL" id="OEU17834.1"/>
    </source>
</evidence>
<protein>
    <submittedName>
        <fullName evidence="8">Clavaminate synthase-like protein</fullName>
    </submittedName>
</protein>
<dbReference type="SUPFAM" id="SSF51197">
    <property type="entry name" value="Clavaminate synthase-like"/>
    <property type="match status" value="1"/>
</dbReference>
<reference evidence="8 9" key="1">
    <citation type="submission" date="2016-09" db="EMBL/GenBank/DDBJ databases">
        <title>Extensive genetic diversity and differential bi-allelic expression allows diatom success in the polar Southern Ocean.</title>
        <authorList>
            <consortium name="DOE Joint Genome Institute"/>
            <person name="Mock T."/>
            <person name="Otillar R.P."/>
            <person name="Strauss J."/>
            <person name="Dupont C."/>
            <person name="Frickenhaus S."/>
            <person name="Maumus F."/>
            <person name="Mcmullan M."/>
            <person name="Sanges R."/>
            <person name="Schmutz J."/>
            <person name="Toseland A."/>
            <person name="Valas R."/>
            <person name="Veluchamy A."/>
            <person name="Ward B.J."/>
            <person name="Allen A."/>
            <person name="Barry K."/>
            <person name="Falciatore A."/>
            <person name="Ferrante M."/>
            <person name="Fortunato A.E."/>
            <person name="Gloeckner G."/>
            <person name="Gruber A."/>
            <person name="Hipkin R."/>
            <person name="Janech M."/>
            <person name="Kroth P."/>
            <person name="Leese F."/>
            <person name="Lindquist E."/>
            <person name="Lyon B.R."/>
            <person name="Martin J."/>
            <person name="Mayer C."/>
            <person name="Parker M."/>
            <person name="Quesneville H."/>
            <person name="Raymond J."/>
            <person name="Uhlig C."/>
            <person name="Valentin K.U."/>
            <person name="Worden A.Z."/>
            <person name="Armbrust E.V."/>
            <person name="Bowler C."/>
            <person name="Green B."/>
            <person name="Moulton V."/>
            <person name="Van Oosterhout C."/>
            <person name="Grigoriev I."/>
        </authorList>
    </citation>
    <scope>NUCLEOTIDE SEQUENCE [LARGE SCALE GENOMIC DNA]</scope>
    <source>
        <strain evidence="8 9">CCMP1102</strain>
    </source>
</reference>
<dbReference type="GO" id="GO:0046872">
    <property type="term" value="F:metal ion binding"/>
    <property type="evidence" value="ECO:0007669"/>
    <property type="project" value="UniProtKB-KW"/>
</dbReference>
<evidence type="ECO:0000313" key="9">
    <source>
        <dbReference type="Proteomes" id="UP000095751"/>
    </source>
</evidence>
<keyword evidence="2" id="KW-0560">Oxidoreductase</keyword>
<dbReference type="AlphaFoldDB" id="A0A1E7FI76"/>
<dbReference type="Proteomes" id="UP000095751">
    <property type="component" value="Unassembled WGS sequence"/>
</dbReference>
<dbReference type="InParanoid" id="A0A1E7FI76"/>
<evidence type="ECO:0000256" key="3">
    <source>
        <dbReference type="ARBA" id="ARBA00023004"/>
    </source>
</evidence>
<name>A0A1E7FI76_9STRA</name>
<evidence type="ECO:0000256" key="2">
    <source>
        <dbReference type="ARBA" id="ARBA00023002"/>
    </source>
</evidence>
<dbReference type="Gene3D" id="2.60.120.650">
    <property type="entry name" value="Cupin"/>
    <property type="match status" value="1"/>
</dbReference>
<dbReference type="PANTHER" id="PTHR23123">
    <property type="entry name" value="PHD/F-BOX CONTAINING PROTEIN"/>
    <property type="match status" value="1"/>
</dbReference>
<feature type="non-terminal residue" evidence="8">
    <location>
        <position position="346"/>
    </location>
</feature>
<evidence type="ECO:0000256" key="4">
    <source>
        <dbReference type="ARBA" id="ARBA00023015"/>
    </source>
</evidence>
<dbReference type="PROSITE" id="PS51184">
    <property type="entry name" value="JMJC"/>
    <property type="match status" value="1"/>
</dbReference>
<organism evidence="8 9">
    <name type="scientific">Fragilariopsis cylindrus CCMP1102</name>
    <dbReference type="NCBI Taxonomy" id="635003"/>
    <lineage>
        <taxon>Eukaryota</taxon>
        <taxon>Sar</taxon>
        <taxon>Stramenopiles</taxon>
        <taxon>Ochrophyta</taxon>
        <taxon>Bacillariophyta</taxon>
        <taxon>Bacillariophyceae</taxon>
        <taxon>Bacillariophycidae</taxon>
        <taxon>Bacillariales</taxon>
        <taxon>Bacillariaceae</taxon>
        <taxon>Fragilariopsis</taxon>
    </lineage>
</organism>
<keyword evidence="1" id="KW-0479">Metal-binding</keyword>
<keyword evidence="5" id="KW-0804">Transcription</keyword>
<dbReference type="Pfam" id="PF02373">
    <property type="entry name" value="JmjC"/>
    <property type="match status" value="1"/>
</dbReference>
<evidence type="ECO:0000256" key="6">
    <source>
        <dbReference type="SAM" id="MobiDB-lite"/>
    </source>
</evidence>
<dbReference type="InterPro" id="IPR050690">
    <property type="entry name" value="JHDM1_Histone_Demethylase"/>
</dbReference>
<accession>A0A1E7FI76</accession>